<sequence>MHQPIKRTTGKDMAASSLASLVLINRLYDSLFPPSPMVFPVLIFSGCDSKRSLNSISRKSPIVTSMTYKYYISSQSHATRSTGLGETVPSGCNTNIIAPLSPPQSTSP</sequence>
<evidence type="ECO:0000313" key="1">
    <source>
        <dbReference type="EMBL" id="CAP80558.1"/>
    </source>
</evidence>
<dbReference type="AlphaFoldDB" id="B6GZ91"/>
<dbReference type="Proteomes" id="UP000000724">
    <property type="component" value="Contig Pc00c12"/>
</dbReference>
<dbReference type="VEuPathDB" id="FungiDB:PCH_Pc12g09310"/>
<dbReference type="HOGENOM" id="CLU_2197796_0_0_1"/>
<name>B6GZ91_PENRW</name>
<gene>
    <name evidence="1" type="ORF">Pc12g09310</name>
    <name evidence="1" type="ORF">PCH_Pc12g09310</name>
</gene>
<organism evidence="1 2">
    <name type="scientific">Penicillium rubens (strain ATCC 28089 / DSM 1075 / NRRL 1951 / Wisconsin 54-1255)</name>
    <name type="common">Penicillium chrysogenum</name>
    <dbReference type="NCBI Taxonomy" id="500485"/>
    <lineage>
        <taxon>Eukaryota</taxon>
        <taxon>Fungi</taxon>
        <taxon>Dikarya</taxon>
        <taxon>Ascomycota</taxon>
        <taxon>Pezizomycotina</taxon>
        <taxon>Eurotiomycetes</taxon>
        <taxon>Eurotiomycetidae</taxon>
        <taxon>Eurotiales</taxon>
        <taxon>Aspergillaceae</taxon>
        <taxon>Penicillium</taxon>
        <taxon>Penicillium chrysogenum species complex</taxon>
    </lineage>
</organism>
<dbReference type="EMBL" id="AM920427">
    <property type="protein sequence ID" value="CAP80558.1"/>
    <property type="molecule type" value="Genomic_DNA"/>
</dbReference>
<evidence type="ECO:0000313" key="2">
    <source>
        <dbReference type="Proteomes" id="UP000000724"/>
    </source>
</evidence>
<proteinExistence type="predicted"/>
<keyword evidence="2" id="KW-1185">Reference proteome</keyword>
<protein>
    <submittedName>
        <fullName evidence="1">Uncharacterized protein</fullName>
    </submittedName>
</protein>
<accession>B6GZ91</accession>
<reference evidence="1 2" key="1">
    <citation type="journal article" date="2008" name="Nat. Biotechnol.">
        <title>Genome sequencing and analysis of the filamentous fungus Penicillium chrysogenum.</title>
        <authorList>
            <person name="van den Berg M.A."/>
            <person name="Albang R."/>
            <person name="Albermann K."/>
            <person name="Badger J.H."/>
            <person name="Daran J.-M."/>
            <person name="Driessen A.J.M."/>
            <person name="Garcia-Estrada C."/>
            <person name="Fedorova N.D."/>
            <person name="Harris D.M."/>
            <person name="Heijne W.H.M."/>
            <person name="Joardar V.S."/>
            <person name="Kiel J.A.K.W."/>
            <person name="Kovalchuk A."/>
            <person name="Martin J.F."/>
            <person name="Nierman W.C."/>
            <person name="Nijland J.G."/>
            <person name="Pronk J.T."/>
            <person name="Roubos J.A."/>
            <person name="van der Klei I.J."/>
            <person name="van Peij N.N.M.E."/>
            <person name="Veenhuis M."/>
            <person name="von Doehren H."/>
            <person name="Wagner C."/>
            <person name="Wortman J.R."/>
            <person name="Bovenberg R.A.L."/>
        </authorList>
    </citation>
    <scope>NUCLEOTIDE SEQUENCE [LARGE SCALE GENOMIC DNA]</scope>
    <source>
        <strain evidence="2">ATCC 28089 / DSM 1075 / NRRL 1951 / Wisconsin 54-1255</strain>
    </source>
</reference>